<feature type="domain" description="TfoX N-terminal" evidence="1">
    <location>
        <begin position="22"/>
        <end position="104"/>
    </location>
</feature>
<dbReference type="OrthoDB" id="214902at2"/>
<evidence type="ECO:0000259" key="1">
    <source>
        <dbReference type="Pfam" id="PF04993"/>
    </source>
</evidence>
<dbReference type="STRING" id="430522.BFS30_24855"/>
<sequence length="113" mass="13284">MDYDIRLADRLRAYLAEIPELEIEEKKMFNVLNFMVNGKTCVCVSGENLMCRFDPKLQEEIAERHGYQTMLMKGKEYKGYCYINPEGIKAKNDFEYFVNLCLEFNKTAKSSKK</sequence>
<dbReference type="AlphaFoldDB" id="A0A1H0KL39"/>
<keyword evidence="3" id="KW-1185">Reference proteome</keyword>
<protein>
    <submittedName>
        <fullName evidence="2">TfoX N-terminal domain-containing protein</fullName>
    </submittedName>
</protein>
<dbReference type="Gene3D" id="3.30.1460.30">
    <property type="entry name" value="YgaC/TfoX-N like chaperone"/>
    <property type="match status" value="1"/>
</dbReference>
<reference evidence="3" key="1">
    <citation type="submission" date="2016-10" db="EMBL/GenBank/DDBJ databases">
        <authorList>
            <person name="Varghese N."/>
            <person name="Submissions S."/>
        </authorList>
    </citation>
    <scope>NUCLEOTIDE SEQUENCE [LARGE SCALE GENOMIC DNA]</scope>
    <source>
        <strain evidence="3">DSM 19110</strain>
    </source>
</reference>
<dbReference type="InterPro" id="IPR007076">
    <property type="entry name" value="TfoX_N"/>
</dbReference>
<organism evidence="2 3">
    <name type="scientific">Pedobacter steynii</name>
    <dbReference type="NCBI Taxonomy" id="430522"/>
    <lineage>
        <taxon>Bacteria</taxon>
        <taxon>Pseudomonadati</taxon>
        <taxon>Bacteroidota</taxon>
        <taxon>Sphingobacteriia</taxon>
        <taxon>Sphingobacteriales</taxon>
        <taxon>Sphingobacteriaceae</taxon>
        <taxon>Pedobacter</taxon>
    </lineage>
</organism>
<dbReference type="EMBL" id="FNGY01000016">
    <property type="protein sequence ID" value="SDO56694.1"/>
    <property type="molecule type" value="Genomic_DNA"/>
</dbReference>
<accession>A0A1H0KL39</accession>
<dbReference type="SUPFAM" id="SSF159894">
    <property type="entry name" value="YgaC/TfoX-N like"/>
    <property type="match status" value="1"/>
</dbReference>
<evidence type="ECO:0000313" key="3">
    <source>
        <dbReference type="Proteomes" id="UP000183200"/>
    </source>
</evidence>
<name>A0A1H0KL39_9SPHI</name>
<evidence type="ECO:0000313" key="2">
    <source>
        <dbReference type="EMBL" id="SDO56694.1"/>
    </source>
</evidence>
<dbReference type="Proteomes" id="UP000183200">
    <property type="component" value="Unassembled WGS sequence"/>
</dbReference>
<proteinExistence type="predicted"/>
<gene>
    <name evidence="2" type="ORF">SAMN05421820_11689</name>
</gene>
<dbReference type="Pfam" id="PF04993">
    <property type="entry name" value="TfoX_N"/>
    <property type="match status" value="1"/>
</dbReference>
<dbReference type="RefSeq" id="WP_074612772.1">
    <property type="nucleotide sequence ID" value="NZ_FNGY01000016.1"/>
</dbReference>